<proteinExistence type="predicted"/>
<evidence type="ECO:0000259" key="9">
    <source>
        <dbReference type="Pfam" id="PF10708"/>
    </source>
</evidence>
<feature type="region of interest" description="Disordered" evidence="6">
    <location>
        <begin position="1"/>
        <end position="22"/>
    </location>
</feature>
<feature type="compositionally biased region" description="Low complexity" evidence="6">
    <location>
        <begin position="372"/>
        <end position="407"/>
    </location>
</feature>
<feature type="transmembrane region" description="Helical" evidence="7">
    <location>
        <begin position="484"/>
        <end position="502"/>
    </location>
</feature>
<keyword evidence="4 7" id="KW-1133">Transmembrane helix</keyword>
<dbReference type="RefSeq" id="WP_093785276.1">
    <property type="nucleotide sequence ID" value="NZ_FNIE01000007.1"/>
</dbReference>
<dbReference type="PANTHER" id="PTHR36115:SF4">
    <property type="entry name" value="MEMBRANE PROTEIN"/>
    <property type="match status" value="1"/>
</dbReference>
<dbReference type="GO" id="GO:0005886">
    <property type="term" value="C:plasma membrane"/>
    <property type="evidence" value="ECO:0007669"/>
    <property type="project" value="UniProtKB-SubCell"/>
</dbReference>
<dbReference type="STRING" id="310781.SAMN05216259_10759"/>
<dbReference type="Proteomes" id="UP000199341">
    <property type="component" value="Unassembled WGS sequence"/>
</dbReference>
<gene>
    <name evidence="10" type="ORF">SAMN05216259_10759</name>
</gene>
<name>A0A1H0GBL3_9ACTN</name>
<feature type="compositionally biased region" description="Pro residues" evidence="6">
    <location>
        <begin position="224"/>
        <end position="233"/>
    </location>
</feature>
<feature type="compositionally biased region" description="Gly residues" evidence="6">
    <location>
        <begin position="349"/>
        <end position="371"/>
    </location>
</feature>
<dbReference type="InterPro" id="IPR051791">
    <property type="entry name" value="Pra-immunoreactive"/>
</dbReference>
<dbReference type="OrthoDB" id="4207282at2"/>
<dbReference type="InterPro" id="IPR010432">
    <property type="entry name" value="RDD"/>
</dbReference>
<dbReference type="EMBL" id="FNIE01000007">
    <property type="protein sequence ID" value="SDO04221.1"/>
    <property type="molecule type" value="Genomic_DNA"/>
</dbReference>
<feature type="compositionally biased region" description="Low complexity" evidence="6">
    <location>
        <begin position="332"/>
        <end position="348"/>
    </location>
</feature>
<sequence>MSAPTSGSSGSEPAAAPVPGYYPDPSIPGYIRYWNGSAWVPGTSRRAPTDGSAPEPPGGPSAQSGPSAVMPLPDRLAPAVDESGPMFLDEDPAAPRAEHGPGPSVPDPRAPLTQDDVPAWPEPRPAEPELPRISWGAQSARGEQGSASGEQGAAADPYAAAPYAGGAPAHPAAEGPAAGSGEFGAQGPATPELQGPSPQHALPGAAARSEPPLVAGPNFGAPQGVPPQSPPSGPAGGGASPGGSGGYGHPGAQGPAGAGGYGHPGAQGVAGGVSAEGPAEFGAGPNFGPPQGVPVQPAPSGPAGGAASPGGSGDYGYPGPQGAAGVGGYGYPGPQAAQGPAGGPAAPGRPGGYGYPGPQGFGGGAPAGGPAGSPASPGGYGYPGPQNLAGGASTAGPAAGTPNGPAAQSPAAGGILGTPSGPGAQSPGGPGASVPWAAQVQDLARAEGVVPWRPPADDPFGAARAPERPAGLVRRFVARLIDTVLVGALTALAAVPLGTAAYHHAKDKVDQAKLTGETVRVWLIDSTTGAQLGGVLAVFVIVCLLLEVLPTARWGRTAGKRLVGLQVLDIEGQLPPGFGASLRRWLTRTVLDLVVVGVVGVAWCLFDRPWKQCWHDKAARTFVAGS</sequence>
<evidence type="ECO:0000256" key="5">
    <source>
        <dbReference type="ARBA" id="ARBA00023136"/>
    </source>
</evidence>
<keyword evidence="2" id="KW-1003">Cell membrane</keyword>
<feature type="region of interest" description="Disordered" evidence="6">
    <location>
        <begin position="38"/>
        <end position="433"/>
    </location>
</feature>
<keyword evidence="3 7" id="KW-0812">Transmembrane</keyword>
<feature type="compositionally biased region" description="Gly residues" evidence="6">
    <location>
        <begin position="322"/>
        <end position="331"/>
    </location>
</feature>
<keyword evidence="5 7" id="KW-0472">Membrane</keyword>
<comment type="subcellular location">
    <subcellularLocation>
        <location evidence="1">Cell membrane</location>
        <topology evidence="1">Multi-pass membrane protein</topology>
    </subcellularLocation>
</comment>
<feature type="compositionally biased region" description="Gly residues" evidence="6">
    <location>
        <begin position="234"/>
        <end position="271"/>
    </location>
</feature>
<evidence type="ECO:0000256" key="2">
    <source>
        <dbReference type="ARBA" id="ARBA00022475"/>
    </source>
</evidence>
<reference evidence="10 11" key="1">
    <citation type="submission" date="2016-10" db="EMBL/GenBank/DDBJ databases">
        <authorList>
            <person name="de Groot N.N."/>
        </authorList>
    </citation>
    <scope>NUCLEOTIDE SEQUENCE [LARGE SCALE GENOMIC DNA]</scope>
    <source>
        <strain evidence="10 11">CGMCC 4.2022</strain>
    </source>
</reference>
<organism evidence="10 11">
    <name type="scientific">Actinacidiphila guanduensis</name>
    <dbReference type="NCBI Taxonomy" id="310781"/>
    <lineage>
        <taxon>Bacteria</taxon>
        <taxon>Bacillati</taxon>
        <taxon>Actinomycetota</taxon>
        <taxon>Actinomycetes</taxon>
        <taxon>Kitasatosporales</taxon>
        <taxon>Streptomycetaceae</taxon>
        <taxon>Actinacidiphila</taxon>
    </lineage>
</organism>
<dbReference type="Pfam" id="PF10708">
    <property type="entry name" value="DUF2510"/>
    <property type="match status" value="1"/>
</dbReference>
<dbReference type="InterPro" id="IPR018929">
    <property type="entry name" value="DUF2510"/>
</dbReference>
<evidence type="ECO:0000256" key="3">
    <source>
        <dbReference type="ARBA" id="ARBA00022692"/>
    </source>
</evidence>
<evidence type="ECO:0000256" key="7">
    <source>
        <dbReference type="SAM" id="Phobius"/>
    </source>
</evidence>
<dbReference type="PANTHER" id="PTHR36115">
    <property type="entry name" value="PROLINE-RICH ANTIGEN HOMOLOG-RELATED"/>
    <property type="match status" value="1"/>
</dbReference>
<feature type="domain" description="DUF2510" evidence="9">
    <location>
        <begin position="19"/>
        <end position="49"/>
    </location>
</feature>
<feature type="compositionally biased region" description="Low complexity" evidence="6">
    <location>
        <begin position="1"/>
        <end position="19"/>
    </location>
</feature>
<evidence type="ECO:0000256" key="4">
    <source>
        <dbReference type="ARBA" id="ARBA00022989"/>
    </source>
</evidence>
<evidence type="ECO:0000313" key="10">
    <source>
        <dbReference type="EMBL" id="SDO04221.1"/>
    </source>
</evidence>
<feature type="transmembrane region" description="Helical" evidence="7">
    <location>
        <begin position="522"/>
        <end position="549"/>
    </location>
</feature>
<dbReference type="AlphaFoldDB" id="A0A1H0GBL3"/>
<protein>
    <submittedName>
        <fullName evidence="10">Uncharacterized membrane protein YckC, RDD family</fullName>
    </submittedName>
</protein>
<evidence type="ECO:0000313" key="11">
    <source>
        <dbReference type="Proteomes" id="UP000199341"/>
    </source>
</evidence>
<evidence type="ECO:0000256" key="6">
    <source>
        <dbReference type="SAM" id="MobiDB-lite"/>
    </source>
</evidence>
<keyword evidence="11" id="KW-1185">Reference proteome</keyword>
<evidence type="ECO:0000256" key="1">
    <source>
        <dbReference type="ARBA" id="ARBA00004651"/>
    </source>
</evidence>
<feature type="compositionally biased region" description="Pro residues" evidence="6">
    <location>
        <begin position="287"/>
        <end position="300"/>
    </location>
</feature>
<accession>A0A1H0GBL3</accession>
<evidence type="ECO:0000259" key="8">
    <source>
        <dbReference type="Pfam" id="PF06271"/>
    </source>
</evidence>
<feature type="domain" description="RDD" evidence="8">
    <location>
        <begin position="470"/>
        <end position="619"/>
    </location>
</feature>
<feature type="compositionally biased region" description="Gly residues" evidence="6">
    <location>
        <begin position="302"/>
        <end position="316"/>
    </location>
</feature>
<feature type="compositionally biased region" description="Low complexity" evidence="6">
    <location>
        <begin position="142"/>
        <end position="185"/>
    </location>
</feature>
<dbReference type="Pfam" id="PF06271">
    <property type="entry name" value="RDD"/>
    <property type="match status" value="1"/>
</dbReference>
<feature type="transmembrane region" description="Helical" evidence="7">
    <location>
        <begin position="585"/>
        <end position="606"/>
    </location>
</feature>